<proteinExistence type="predicted"/>
<feature type="region of interest" description="Disordered" evidence="1">
    <location>
        <begin position="131"/>
        <end position="164"/>
    </location>
</feature>
<protein>
    <submittedName>
        <fullName evidence="2">Uncharacterized protein</fullName>
    </submittedName>
</protein>
<organism evidence="2 3">
    <name type="scientific">Colletotrichum lupini</name>
    <dbReference type="NCBI Taxonomy" id="145971"/>
    <lineage>
        <taxon>Eukaryota</taxon>
        <taxon>Fungi</taxon>
        <taxon>Dikarya</taxon>
        <taxon>Ascomycota</taxon>
        <taxon>Pezizomycotina</taxon>
        <taxon>Sordariomycetes</taxon>
        <taxon>Hypocreomycetidae</taxon>
        <taxon>Glomerellales</taxon>
        <taxon>Glomerellaceae</taxon>
        <taxon>Colletotrichum</taxon>
        <taxon>Colletotrichum acutatum species complex</taxon>
    </lineage>
</organism>
<dbReference type="KEGG" id="clup:CLUP02_12430"/>
<accession>A0A9Q8T138</accession>
<name>A0A9Q8T138_9PEZI</name>
<sequence length="307" mass="34188">MRASKAGGLCNALSEYLFPRCLPHYQGRAGGWAIPYREATCIESLPIYNEFPSCRVCDTCYQKNLLCSSKWYPSGIRPGRYIVDFARTTSRSNFPSVSVTEAHPVPHTLLALICQATSVWRRDPLLSPFSTAYDQDRAKPSSMPTTPTEGKAPNTRSKSWNQPRLLTGPNLQHLPGMVFPCYPSPVDNPTPTPYETTSFVLGVITLASPSCRFAAKRHFGGYASCSPLHMTLNMAMCSTVSESSSSGSLEFRMYASNHATTAWSNHPGEMLTAQEVQKGFIRHQKSWLTPTEARSEHHAWIQKRTME</sequence>
<dbReference type="EMBL" id="CP019478">
    <property type="protein sequence ID" value="UQC86928.1"/>
    <property type="molecule type" value="Genomic_DNA"/>
</dbReference>
<reference evidence="2" key="1">
    <citation type="journal article" date="2021" name="Mol. Plant Microbe Interact.">
        <title>Complete Genome Sequence of the Plant-Pathogenic Fungus Colletotrichum lupini.</title>
        <authorList>
            <person name="Baroncelli R."/>
            <person name="Pensec F."/>
            <person name="Da Lio D."/>
            <person name="Boufleur T."/>
            <person name="Vicente I."/>
            <person name="Sarrocco S."/>
            <person name="Picot A."/>
            <person name="Baraldi E."/>
            <person name="Sukno S."/>
            <person name="Thon M."/>
            <person name="Le Floch G."/>
        </authorList>
    </citation>
    <scope>NUCLEOTIDE SEQUENCE</scope>
    <source>
        <strain evidence="2">IMI 504893</strain>
    </source>
</reference>
<dbReference type="RefSeq" id="XP_049148539.1">
    <property type="nucleotide sequence ID" value="XM_049291394.1"/>
</dbReference>
<evidence type="ECO:0000313" key="2">
    <source>
        <dbReference type="EMBL" id="UQC86928.1"/>
    </source>
</evidence>
<feature type="compositionally biased region" description="Polar residues" evidence="1">
    <location>
        <begin position="142"/>
        <end position="164"/>
    </location>
</feature>
<evidence type="ECO:0000313" key="3">
    <source>
        <dbReference type="Proteomes" id="UP000830671"/>
    </source>
</evidence>
<dbReference type="Proteomes" id="UP000830671">
    <property type="component" value="Chromosome 6"/>
</dbReference>
<dbReference type="AlphaFoldDB" id="A0A9Q8T138"/>
<dbReference type="GeneID" id="73346404"/>
<gene>
    <name evidence="2" type="ORF">CLUP02_12430</name>
</gene>
<keyword evidence="3" id="KW-1185">Reference proteome</keyword>
<evidence type="ECO:0000256" key="1">
    <source>
        <dbReference type="SAM" id="MobiDB-lite"/>
    </source>
</evidence>